<keyword evidence="2" id="KW-0808">Transferase</keyword>
<sequence>FHLEPGEGKHTAHEYRSMKEARVREGRAHAALVFDGPNAVGWCQFGPTAELPNIRSRKTYEEGLGEPPDWRITCFFIDRERRGEGIADFALREALHEIAHLGGGTVEAYPEDVVGRKVSRSFLCSGTLGMFEKAGFSKTRKIAMHRWVVLPRIPPDSTRRSPN</sequence>
<protein>
    <submittedName>
        <fullName evidence="2">GCN5-related N-acetyltransferase</fullName>
    </submittedName>
</protein>
<dbReference type="InterPro" id="IPR016181">
    <property type="entry name" value="Acyl_CoA_acyltransferase"/>
</dbReference>
<gene>
    <name evidence="2" type="ORF">B1B_12043</name>
</gene>
<dbReference type="InterPro" id="IPR000182">
    <property type="entry name" value="GNAT_dom"/>
</dbReference>
<feature type="domain" description="N-acetyltransferase" evidence="1">
    <location>
        <begin position="13"/>
        <end position="106"/>
    </location>
</feature>
<name>T1B253_9ZZZZ</name>
<evidence type="ECO:0000313" key="2">
    <source>
        <dbReference type="EMBL" id="EQD48440.1"/>
    </source>
</evidence>
<reference evidence="2" key="2">
    <citation type="journal article" date="2014" name="ISME J.">
        <title>Microbial stratification in low pH oxic and suboxic macroscopic growths along an acid mine drainage.</title>
        <authorList>
            <person name="Mendez-Garcia C."/>
            <person name="Mesa V."/>
            <person name="Sprenger R.R."/>
            <person name="Richter M."/>
            <person name="Diez M.S."/>
            <person name="Solano J."/>
            <person name="Bargiela R."/>
            <person name="Golyshina O.V."/>
            <person name="Manteca A."/>
            <person name="Ramos J.L."/>
            <person name="Gallego J.R."/>
            <person name="Llorente I."/>
            <person name="Martins Dos Santos V.A."/>
            <person name="Jensen O.N."/>
            <person name="Pelaez A.I."/>
            <person name="Sanchez J."/>
            <person name="Ferrer M."/>
        </authorList>
    </citation>
    <scope>NUCLEOTIDE SEQUENCE</scope>
</reference>
<comment type="caution">
    <text evidence="2">The sequence shown here is derived from an EMBL/GenBank/DDBJ whole genome shotgun (WGS) entry which is preliminary data.</text>
</comment>
<evidence type="ECO:0000259" key="1">
    <source>
        <dbReference type="Pfam" id="PF00583"/>
    </source>
</evidence>
<dbReference type="Pfam" id="PF00583">
    <property type="entry name" value="Acetyltransf_1"/>
    <property type="match status" value="1"/>
</dbReference>
<proteinExistence type="predicted"/>
<reference evidence="2" key="1">
    <citation type="submission" date="2013-08" db="EMBL/GenBank/DDBJ databases">
        <authorList>
            <person name="Mendez C."/>
            <person name="Richter M."/>
            <person name="Ferrer M."/>
            <person name="Sanchez J."/>
        </authorList>
    </citation>
    <scope>NUCLEOTIDE SEQUENCE</scope>
</reference>
<dbReference type="EMBL" id="AUZY01007859">
    <property type="protein sequence ID" value="EQD48440.1"/>
    <property type="molecule type" value="Genomic_DNA"/>
</dbReference>
<organism evidence="2">
    <name type="scientific">mine drainage metagenome</name>
    <dbReference type="NCBI Taxonomy" id="410659"/>
    <lineage>
        <taxon>unclassified sequences</taxon>
        <taxon>metagenomes</taxon>
        <taxon>ecological metagenomes</taxon>
    </lineage>
</organism>
<dbReference type="Gene3D" id="3.40.630.30">
    <property type="match status" value="1"/>
</dbReference>
<feature type="non-terminal residue" evidence="2">
    <location>
        <position position="1"/>
    </location>
</feature>
<accession>T1B253</accession>
<dbReference type="SUPFAM" id="SSF55729">
    <property type="entry name" value="Acyl-CoA N-acyltransferases (Nat)"/>
    <property type="match status" value="1"/>
</dbReference>
<dbReference type="AlphaFoldDB" id="T1B253"/>
<dbReference type="GO" id="GO:0016747">
    <property type="term" value="F:acyltransferase activity, transferring groups other than amino-acyl groups"/>
    <property type="evidence" value="ECO:0007669"/>
    <property type="project" value="InterPro"/>
</dbReference>